<sequence length="65" mass="7247">MMEGTEYSLTSPQWNFPKSIHFLQIQILLQAAPSKNIVTVASKIIASLLTFGDQQNDSGAFYISR</sequence>
<gene>
    <name evidence="1" type="ORF">I79_003499</name>
</gene>
<evidence type="ECO:0000313" key="2">
    <source>
        <dbReference type="Proteomes" id="UP000001075"/>
    </source>
</evidence>
<protein>
    <submittedName>
        <fullName evidence="1">Uncharacterized protein</fullName>
    </submittedName>
</protein>
<dbReference type="Proteomes" id="UP000001075">
    <property type="component" value="Unassembled WGS sequence"/>
</dbReference>
<proteinExistence type="predicted"/>
<accession>G3H051</accession>
<reference evidence="2" key="1">
    <citation type="journal article" date="2011" name="Nat. Biotechnol.">
        <title>The genomic sequence of the Chinese hamster ovary (CHO)-K1 cell line.</title>
        <authorList>
            <person name="Xu X."/>
            <person name="Nagarajan H."/>
            <person name="Lewis N.E."/>
            <person name="Pan S."/>
            <person name="Cai Z."/>
            <person name="Liu X."/>
            <person name="Chen W."/>
            <person name="Xie M."/>
            <person name="Wang W."/>
            <person name="Hammond S."/>
            <person name="Andersen M.R."/>
            <person name="Neff N."/>
            <person name="Passarelli B."/>
            <person name="Koh W."/>
            <person name="Fan H.C."/>
            <person name="Wang J."/>
            <person name="Gui Y."/>
            <person name="Lee K.H."/>
            <person name="Betenbaugh M.J."/>
            <person name="Quake S.R."/>
            <person name="Famili I."/>
            <person name="Palsson B.O."/>
            <person name="Wang J."/>
        </authorList>
    </citation>
    <scope>NUCLEOTIDE SEQUENCE [LARGE SCALE GENOMIC DNA]</scope>
    <source>
        <strain evidence="2">CHO K1 cell line</strain>
    </source>
</reference>
<name>G3H051_CRIGR</name>
<evidence type="ECO:0000313" key="1">
    <source>
        <dbReference type="EMBL" id="EGW04994.1"/>
    </source>
</evidence>
<dbReference type="InParanoid" id="G3H051"/>
<dbReference type="AlphaFoldDB" id="G3H051"/>
<dbReference type="EMBL" id="JH000086">
    <property type="protein sequence ID" value="EGW04994.1"/>
    <property type="molecule type" value="Genomic_DNA"/>
</dbReference>
<organism evidence="1 2">
    <name type="scientific">Cricetulus griseus</name>
    <name type="common">Chinese hamster</name>
    <name type="synonym">Cricetulus barabensis griseus</name>
    <dbReference type="NCBI Taxonomy" id="10029"/>
    <lineage>
        <taxon>Eukaryota</taxon>
        <taxon>Metazoa</taxon>
        <taxon>Chordata</taxon>
        <taxon>Craniata</taxon>
        <taxon>Vertebrata</taxon>
        <taxon>Euteleostomi</taxon>
        <taxon>Mammalia</taxon>
        <taxon>Eutheria</taxon>
        <taxon>Euarchontoglires</taxon>
        <taxon>Glires</taxon>
        <taxon>Rodentia</taxon>
        <taxon>Myomorpha</taxon>
        <taxon>Muroidea</taxon>
        <taxon>Cricetidae</taxon>
        <taxon>Cricetinae</taxon>
        <taxon>Cricetulus</taxon>
    </lineage>
</organism>